<dbReference type="InterPro" id="IPR035965">
    <property type="entry name" value="PAS-like_dom_sf"/>
</dbReference>
<keyword evidence="6" id="KW-0902">Two-component regulatory system</keyword>
<dbReference type="InterPro" id="IPR029016">
    <property type="entry name" value="GAF-like_dom_sf"/>
</dbReference>
<feature type="modified residue" description="4-aspartylphosphate" evidence="7">
    <location>
        <position position="1286"/>
    </location>
</feature>
<evidence type="ECO:0000259" key="10">
    <source>
        <dbReference type="PROSITE" id="PS50110"/>
    </source>
</evidence>
<keyword evidence="14" id="KW-1185">Reference proteome</keyword>
<evidence type="ECO:0000259" key="12">
    <source>
        <dbReference type="PROSITE" id="PS50113"/>
    </source>
</evidence>
<dbReference type="InterPro" id="IPR005467">
    <property type="entry name" value="His_kinase_dom"/>
</dbReference>
<dbReference type="EC" id="2.7.13.3" evidence="2"/>
<dbReference type="InterPro" id="IPR013655">
    <property type="entry name" value="PAS_fold_3"/>
</dbReference>
<evidence type="ECO:0000259" key="11">
    <source>
        <dbReference type="PROSITE" id="PS50112"/>
    </source>
</evidence>
<dbReference type="InterPro" id="IPR001610">
    <property type="entry name" value="PAC"/>
</dbReference>
<evidence type="ECO:0000256" key="6">
    <source>
        <dbReference type="ARBA" id="ARBA00023012"/>
    </source>
</evidence>
<feature type="transmembrane region" description="Helical" evidence="8">
    <location>
        <begin position="175"/>
        <end position="192"/>
    </location>
</feature>
<feature type="domain" description="Response regulatory" evidence="10">
    <location>
        <begin position="1235"/>
        <end position="1353"/>
    </location>
</feature>
<evidence type="ECO:0000313" key="14">
    <source>
        <dbReference type="Proteomes" id="UP001269081"/>
    </source>
</evidence>
<dbReference type="InterPro" id="IPR001789">
    <property type="entry name" value="Sig_transdc_resp-reg_receiver"/>
</dbReference>
<reference evidence="13 14" key="1">
    <citation type="submission" date="2023-07" db="EMBL/GenBank/DDBJ databases">
        <title>Sorghum-associated microbial communities from plants grown in Nebraska, USA.</title>
        <authorList>
            <person name="Schachtman D."/>
        </authorList>
    </citation>
    <scope>NUCLEOTIDE SEQUENCE [LARGE SCALE GENOMIC DNA]</scope>
    <source>
        <strain evidence="13 14">4129</strain>
    </source>
</reference>
<feature type="transmembrane region" description="Helical" evidence="8">
    <location>
        <begin position="120"/>
        <end position="137"/>
    </location>
</feature>
<keyword evidence="5" id="KW-0418">Kinase</keyword>
<dbReference type="Pfam" id="PF00989">
    <property type="entry name" value="PAS"/>
    <property type="match status" value="1"/>
</dbReference>
<dbReference type="InterPro" id="IPR003018">
    <property type="entry name" value="GAF"/>
</dbReference>
<feature type="domain" description="PAS" evidence="11">
    <location>
        <begin position="269"/>
        <end position="294"/>
    </location>
</feature>
<dbReference type="Pfam" id="PF00072">
    <property type="entry name" value="Response_reg"/>
    <property type="match status" value="1"/>
</dbReference>
<dbReference type="SMART" id="SM00091">
    <property type="entry name" value="PAS"/>
    <property type="match status" value="3"/>
</dbReference>
<dbReference type="InterPro" id="IPR036890">
    <property type="entry name" value="HATPase_C_sf"/>
</dbReference>
<dbReference type="Pfam" id="PF01590">
    <property type="entry name" value="GAF"/>
    <property type="match status" value="2"/>
</dbReference>
<dbReference type="SUPFAM" id="SSF55874">
    <property type="entry name" value="ATPase domain of HSP90 chaperone/DNA topoisomerase II/histidine kinase"/>
    <property type="match status" value="1"/>
</dbReference>
<dbReference type="PANTHER" id="PTHR45339">
    <property type="entry name" value="HYBRID SIGNAL TRANSDUCTION HISTIDINE KINASE J"/>
    <property type="match status" value="1"/>
</dbReference>
<proteinExistence type="predicted"/>
<dbReference type="Gene3D" id="1.10.287.130">
    <property type="match status" value="1"/>
</dbReference>
<dbReference type="SMART" id="SM00388">
    <property type="entry name" value="HisKA"/>
    <property type="match status" value="1"/>
</dbReference>
<dbReference type="RefSeq" id="WP_310284167.1">
    <property type="nucleotide sequence ID" value="NZ_JAVDWQ010000024.1"/>
</dbReference>
<dbReference type="PROSITE" id="PS50110">
    <property type="entry name" value="RESPONSE_REGULATORY"/>
    <property type="match status" value="1"/>
</dbReference>
<feature type="transmembrane region" description="Helical" evidence="8">
    <location>
        <begin position="51"/>
        <end position="72"/>
    </location>
</feature>
<dbReference type="SMART" id="SM00086">
    <property type="entry name" value="PAC"/>
    <property type="match status" value="3"/>
</dbReference>
<feature type="domain" description="PAC" evidence="12">
    <location>
        <begin position="434"/>
        <end position="486"/>
    </location>
</feature>
<dbReference type="CDD" id="cd00130">
    <property type="entry name" value="PAS"/>
    <property type="match status" value="3"/>
</dbReference>
<dbReference type="SUPFAM" id="SSF55781">
    <property type="entry name" value="GAF domain-like"/>
    <property type="match status" value="2"/>
</dbReference>
<sequence>MVVCYSFLNYPIHSLAFFGNILKSVGLNCFAFNSNIIFYNNHIISYNNPKIIVLGLFLFGFISLLVYQFFKIKSKIGYFIEKNKETDFSKKEYHLYFLFFGIAIIVIEIINEIFDIRPKSLLVINLSIGFFILLFYLTTERIVFLRKNIDTIFIALFLIFTFYIAFNIIFLPFDIVPVIAFLISFYFSYTVLKPIKIYWFFTGFVLLFLVTTIFFQTVPVKTSVLLINFCLLIFVINQIKYAVSVNEKNNFRFTNEIVHKGNSLTIACNKKGELIFCSESIHEILGYIPDEVLGTGFWKLTEDPEFIGEAYFNNYSDNNLYIRKLKCKNGEYRYIQWKDKRFSEDLVIGIGQDITEQIKIQDQYKNLIQTAADIIFEIDKEGYFTFINDFAFTVLCYSENEVISRHYSDFIRPDFIEKTTAFYENLVKTENNYPTIEIPIQKKNGDELWISQKVIIRKNDLGQIIGFAGIARDITELKNIENEKKSRFEKIESYNNSTKKLSTINFNDFDNLKASINFIIQEASLVSNTNRLSYWKYSNDIITCKNLFTSDSHSLGDKNIFKKETYPIYFETLKNKTVINAVDVFDKLETSEFQKDYFTKNNIKSMLDVPVFLNGQLAGVVCFENTSATRVWDNEDINYAKTISDVISLAISSQMRLEAERRLEYKSQLLSALALCTEKFLLSKTTLKMFEETYNLIGKAARVDHMFYYEKDFETNMISQKHKWTRDGIKHQITPLAQFTEDNFKEIIEKAQNKKILNTLTRKLDDGFFKRLLINNEILSILIMPLYINDVFTGFIGFDDCMKERKWSEEEIYIFQTLANNISSALERNGNYAKILESEEKFKLIANNIPGTVYLSKFDALSTKIFLNDEILNLTGYSKTEFIEHNLSFLSLIHPDDKDEVIDNQINNLQNGKPMHNVYRIKKKTGEYIWVEEFGDVIKKKDEIEFVGGIYFDITNKKLTEDAIKAKQIAEAANKSKSDFLANMSHEIRTPLNGIIGFTDLLMKTDLAVIQEKYMTTINQSAHSLLEIINDILDFSKIEAGKLELFIDLYDIKKLLGQVFDLILYESNIKNLTLELHVAANVPQYIQTDIVRLKQILINLLSNAVKFTHKGTIKLNVSVLERKDNECLIRFSVADTGIGILEQNKDKIFKAFSQEDSSTTRKFGGTGLGLTISNQLLALMDSRLQLESTIDQGSTFYFDLKLKTSEQSQNENNIPDYHTTEQSSESAALIAKSHTILIVEDNKVNMLLLKTVIKNLFYNAAIYECENGHDALLQFETITPDLVFMDIQMPVMNGYETTKILRNTLKGEKIPIIAVTAGAEKEERNKCLLAGMNDYISKPIMKGAVEDILLKWLK</sequence>
<dbReference type="Gene3D" id="3.30.450.40">
    <property type="match status" value="2"/>
</dbReference>
<dbReference type="InterPro" id="IPR036097">
    <property type="entry name" value="HisK_dim/P_sf"/>
</dbReference>
<feature type="transmembrane region" description="Helical" evidence="8">
    <location>
        <begin position="149"/>
        <end position="169"/>
    </location>
</feature>
<dbReference type="Pfam" id="PF02518">
    <property type="entry name" value="HATPase_c"/>
    <property type="match status" value="1"/>
</dbReference>
<evidence type="ECO:0000256" key="3">
    <source>
        <dbReference type="ARBA" id="ARBA00022553"/>
    </source>
</evidence>
<dbReference type="CDD" id="cd16922">
    <property type="entry name" value="HATPase_EvgS-ArcB-TorS-like"/>
    <property type="match status" value="1"/>
</dbReference>
<dbReference type="Pfam" id="PF00512">
    <property type="entry name" value="HisKA"/>
    <property type="match status" value="1"/>
</dbReference>
<dbReference type="InterPro" id="IPR000014">
    <property type="entry name" value="PAS"/>
</dbReference>
<evidence type="ECO:0000256" key="4">
    <source>
        <dbReference type="ARBA" id="ARBA00022679"/>
    </source>
</evidence>
<dbReference type="InterPro" id="IPR004358">
    <property type="entry name" value="Sig_transdc_His_kin-like_C"/>
</dbReference>
<dbReference type="Gene3D" id="3.30.565.10">
    <property type="entry name" value="Histidine kinase-like ATPase, C-terminal domain"/>
    <property type="match status" value="1"/>
</dbReference>
<comment type="caution">
    <text evidence="13">The sequence shown here is derived from an EMBL/GenBank/DDBJ whole genome shotgun (WGS) entry which is preliminary data.</text>
</comment>
<protein>
    <recommendedName>
        <fullName evidence="2">histidine kinase</fullName>
        <ecNumber evidence="2">2.7.13.3</ecNumber>
    </recommendedName>
</protein>
<keyword evidence="8" id="KW-0472">Membrane</keyword>
<dbReference type="EMBL" id="JAVDWQ010000024">
    <property type="protein sequence ID" value="MDR7212507.1"/>
    <property type="molecule type" value="Genomic_DNA"/>
</dbReference>
<dbReference type="InterPro" id="IPR011006">
    <property type="entry name" value="CheY-like_superfamily"/>
</dbReference>
<evidence type="ECO:0000256" key="7">
    <source>
        <dbReference type="PROSITE-ProRule" id="PRU00169"/>
    </source>
</evidence>
<dbReference type="Proteomes" id="UP001269081">
    <property type="component" value="Unassembled WGS sequence"/>
</dbReference>
<dbReference type="CDD" id="cd17546">
    <property type="entry name" value="REC_hyHK_CKI1_RcsC-like"/>
    <property type="match status" value="1"/>
</dbReference>
<keyword evidence="3 7" id="KW-0597">Phosphoprotein</keyword>
<dbReference type="Gene3D" id="3.30.450.20">
    <property type="entry name" value="PAS domain"/>
    <property type="match status" value="3"/>
</dbReference>
<evidence type="ECO:0000256" key="8">
    <source>
        <dbReference type="SAM" id="Phobius"/>
    </source>
</evidence>
<dbReference type="SMART" id="SM00448">
    <property type="entry name" value="REC"/>
    <property type="match status" value="1"/>
</dbReference>
<dbReference type="SMART" id="SM00065">
    <property type="entry name" value="GAF"/>
    <property type="match status" value="2"/>
</dbReference>
<gene>
    <name evidence="13" type="ORF">J2W48_004470</name>
</gene>
<dbReference type="PRINTS" id="PR00344">
    <property type="entry name" value="BCTRLSENSOR"/>
</dbReference>
<evidence type="ECO:0000256" key="1">
    <source>
        <dbReference type="ARBA" id="ARBA00000085"/>
    </source>
</evidence>
<dbReference type="InterPro" id="IPR003661">
    <property type="entry name" value="HisK_dim/P_dom"/>
</dbReference>
<dbReference type="InterPro" id="IPR000700">
    <property type="entry name" value="PAS-assoc_C"/>
</dbReference>
<dbReference type="SUPFAM" id="SSF52172">
    <property type="entry name" value="CheY-like"/>
    <property type="match status" value="1"/>
</dbReference>
<keyword evidence="4" id="KW-0808">Transferase</keyword>
<evidence type="ECO:0000256" key="5">
    <source>
        <dbReference type="ARBA" id="ARBA00022777"/>
    </source>
</evidence>
<keyword evidence="8" id="KW-0812">Transmembrane</keyword>
<dbReference type="InterPro" id="IPR013767">
    <property type="entry name" value="PAS_fold"/>
</dbReference>
<comment type="catalytic activity">
    <reaction evidence="1">
        <text>ATP + protein L-histidine = ADP + protein N-phospho-L-histidine.</text>
        <dbReference type="EC" id="2.7.13.3"/>
    </reaction>
</comment>
<dbReference type="Pfam" id="PF13426">
    <property type="entry name" value="PAS_9"/>
    <property type="match status" value="1"/>
</dbReference>
<evidence type="ECO:0000313" key="13">
    <source>
        <dbReference type="EMBL" id="MDR7212507.1"/>
    </source>
</evidence>
<dbReference type="Pfam" id="PF08447">
    <property type="entry name" value="PAS_3"/>
    <property type="match status" value="1"/>
</dbReference>
<dbReference type="CDD" id="cd00082">
    <property type="entry name" value="HisKA"/>
    <property type="match status" value="1"/>
</dbReference>
<feature type="domain" description="PAS" evidence="11">
    <location>
        <begin position="360"/>
        <end position="430"/>
    </location>
</feature>
<dbReference type="SUPFAM" id="SSF55785">
    <property type="entry name" value="PYP-like sensor domain (PAS domain)"/>
    <property type="match status" value="3"/>
</dbReference>
<feature type="transmembrane region" description="Helical" evidence="8">
    <location>
        <begin position="93"/>
        <end position="114"/>
    </location>
</feature>
<dbReference type="PROSITE" id="PS50109">
    <property type="entry name" value="HIS_KIN"/>
    <property type="match status" value="1"/>
</dbReference>
<feature type="transmembrane region" description="Helical" evidence="8">
    <location>
        <begin position="197"/>
        <end position="218"/>
    </location>
</feature>
<evidence type="ECO:0000256" key="2">
    <source>
        <dbReference type="ARBA" id="ARBA00012438"/>
    </source>
</evidence>
<dbReference type="PROSITE" id="PS50113">
    <property type="entry name" value="PAC"/>
    <property type="match status" value="1"/>
</dbReference>
<dbReference type="SUPFAM" id="SSF47384">
    <property type="entry name" value="Homodimeric domain of signal transducing histidine kinase"/>
    <property type="match status" value="1"/>
</dbReference>
<name>A0ABU1YE46_9FLAO</name>
<organism evidence="13 14">
    <name type="scientific">Flavobacterium piscis</name>
    <dbReference type="NCBI Taxonomy" id="1114874"/>
    <lineage>
        <taxon>Bacteria</taxon>
        <taxon>Pseudomonadati</taxon>
        <taxon>Bacteroidota</taxon>
        <taxon>Flavobacteriia</taxon>
        <taxon>Flavobacteriales</taxon>
        <taxon>Flavobacteriaceae</taxon>
        <taxon>Flavobacterium</taxon>
    </lineage>
</organism>
<keyword evidence="8" id="KW-1133">Transmembrane helix</keyword>
<accession>A0ABU1YE46</accession>
<dbReference type="NCBIfam" id="TIGR00229">
    <property type="entry name" value="sensory_box"/>
    <property type="match status" value="3"/>
</dbReference>
<feature type="domain" description="PAS" evidence="11">
    <location>
        <begin position="838"/>
        <end position="912"/>
    </location>
</feature>
<dbReference type="InterPro" id="IPR003594">
    <property type="entry name" value="HATPase_dom"/>
</dbReference>
<dbReference type="PANTHER" id="PTHR45339:SF1">
    <property type="entry name" value="HYBRID SIGNAL TRANSDUCTION HISTIDINE KINASE J"/>
    <property type="match status" value="1"/>
</dbReference>
<dbReference type="Gene3D" id="3.40.50.2300">
    <property type="match status" value="1"/>
</dbReference>
<dbReference type="SMART" id="SM00387">
    <property type="entry name" value="HATPase_c"/>
    <property type="match status" value="1"/>
</dbReference>
<feature type="domain" description="Histidine kinase" evidence="9">
    <location>
        <begin position="983"/>
        <end position="1204"/>
    </location>
</feature>
<evidence type="ECO:0000259" key="9">
    <source>
        <dbReference type="PROSITE" id="PS50109"/>
    </source>
</evidence>
<dbReference type="PROSITE" id="PS50112">
    <property type="entry name" value="PAS"/>
    <property type="match status" value="3"/>
</dbReference>